<organism evidence="1 2">
    <name type="scientific">Antarcticirhabdus aurantiaca</name>
    <dbReference type="NCBI Taxonomy" id="2606717"/>
    <lineage>
        <taxon>Bacteria</taxon>
        <taxon>Pseudomonadati</taxon>
        <taxon>Pseudomonadota</taxon>
        <taxon>Alphaproteobacteria</taxon>
        <taxon>Hyphomicrobiales</taxon>
        <taxon>Aurantimonadaceae</taxon>
        <taxon>Antarcticirhabdus</taxon>
    </lineage>
</organism>
<keyword evidence="2" id="KW-1185">Reference proteome</keyword>
<reference evidence="1" key="1">
    <citation type="submission" date="2022-11" db="EMBL/GenBank/DDBJ databases">
        <title>beta-Carotene-producing bacterium, Jeongeuplla avenae sp. nov., alleviates the salt stress of Arabidopsis seedlings.</title>
        <authorList>
            <person name="Jiang L."/>
            <person name="Lee J."/>
        </authorList>
    </citation>
    <scope>NUCLEOTIDE SEQUENCE</scope>
    <source>
        <strain evidence="1">DY_R2A_6</strain>
    </source>
</reference>
<protein>
    <submittedName>
        <fullName evidence="1">Acyltransferase</fullName>
    </submittedName>
</protein>
<keyword evidence="1" id="KW-0808">Transferase</keyword>
<sequence length="183" mass="19079">MPIHSSDIADDVVVTHPDLVNLYGCRIGAGTRIGPFVEIQKNAVVGERCKISSHSFVCEGVTIEAEVMIAHGVMFTNGLLPRATNEDGSIQRDGDWECTPTLVCRRAAIGSNATIVCGVTIGEGALVAAGAVVTRDVPDHAIVAGNPARVIGDVRVRLADARPHPNRLRRAGGGVALAAGDAR</sequence>
<keyword evidence="1" id="KW-0012">Acyltransferase</keyword>
<name>A0ACD4NM97_9HYPH</name>
<proteinExistence type="predicted"/>
<evidence type="ECO:0000313" key="1">
    <source>
        <dbReference type="EMBL" id="WAJ27954.1"/>
    </source>
</evidence>
<dbReference type="Proteomes" id="UP001163223">
    <property type="component" value="Chromosome"/>
</dbReference>
<dbReference type="EMBL" id="CP113520">
    <property type="protein sequence ID" value="WAJ27954.1"/>
    <property type="molecule type" value="Genomic_DNA"/>
</dbReference>
<accession>A0ACD4NM97</accession>
<gene>
    <name evidence="1" type="ORF">OXU80_24470</name>
</gene>
<evidence type="ECO:0000313" key="2">
    <source>
        <dbReference type="Proteomes" id="UP001163223"/>
    </source>
</evidence>